<protein>
    <recommendedName>
        <fullName evidence="5">Cyclin-like domain-containing protein</fullName>
    </recommendedName>
</protein>
<evidence type="ECO:0000256" key="2">
    <source>
        <dbReference type="ARBA" id="ARBA00023306"/>
    </source>
</evidence>
<dbReference type="InterPro" id="IPR006671">
    <property type="entry name" value="Cyclin_N"/>
</dbReference>
<feature type="domain" description="Cyclin-like" evidence="5">
    <location>
        <begin position="138"/>
        <end position="225"/>
    </location>
</feature>
<gene>
    <name evidence="6" type="ORF">URODEC1_LOCUS25952</name>
</gene>
<feature type="compositionally biased region" description="Basic residues" evidence="4">
    <location>
        <begin position="372"/>
        <end position="382"/>
    </location>
</feature>
<evidence type="ECO:0000256" key="3">
    <source>
        <dbReference type="RuleBase" id="RU000383"/>
    </source>
</evidence>
<evidence type="ECO:0000259" key="5">
    <source>
        <dbReference type="SMART" id="SM00385"/>
    </source>
</evidence>
<feature type="compositionally biased region" description="Low complexity" evidence="4">
    <location>
        <begin position="339"/>
        <end position="369"/>
    </location>
</feature>
<dbReference type="Proteomes" id="UP001497457">
    <property type="component" value="Chromosome 15b"/>
</dbReference>
<name>A0ABC8XRJ6_9POAL</name>
<dbReference type="AlphaFoldDB" id="A0ABC8XRJ6"/>
<dbReference type="InterPro" id="IPR039361">
    <property type="entry name" value="Cyclin"/>
</dbReference>
<organism evidence="6 7">
    <name type="scientific">Urochloa decumbens</name>
    <dbReference type="NCBI Taxonomy" id="240449"/>
    <lineage>
        <taxon>Eukaryota</taxon>
        <taxon>Viridiplantae</taxon>
        <taxon>Streptophyta</taxon>
        <taxon>Embryophyta</taxon>
        <taxon>Tracheophyta</taxon>
        <taxon>Spermatophyta</taxon>
        <taxon>Magnoliopsida</taxon>
        <taxon>Liliopsida</taxon>
        <taxon>Poales</taxon>
        <taxon>Poaceae</taxon>
        <taxon>PACMAD clade</taxon>
        <taxon>Panicoideae</taxon>
        <taxon>Panicodae</taxon>
        <taxon>Paniceae</taxon>
        <taxon>Melinidinae</taxon>
        <taxon>Urochloa</taxon>
    </lineage>
</organism>
<dbReference type="EMBL" id="OZ075125">
    <property type="protein sequence ID" value="CAL4929674.1"/>
    <property type="molecule type" value="Genomic_DNA"/>
</dbReference>
<keyword evidence="3" id="KW-0195">Cyclin</keyword>
<feature type="region of interest" description="Disordered" evidence="4">
    <location>
        <begin position="339"/>
        <end position="382"/>
    </location>
</feature>
<accession>A0ABC8XRJ6</accession>
<comment type="similarity">
    <text evidence="3">Belongs to the cyclin family.</text>
</comment>
<reference evidence="6" key="1">
    <citation type="submission" date="2024-10" db="EMBL/GenBank/DDBJ databases">
        <authorList>
            <person name="Ryan C."/>
        </authorList>
    </citation>
    <scope>NUCLEOTIDE SEQUENCE [LARGE SCALE GENOMIC DNA]</scope>
</reference>
<dbReference type="SMART" id="SM00385">
    <property type="entry name" value="CYCLIN"/>
    <property type="match status" value="1"/>
</dbReference>
<dbReference type="CDD" id="cd20544">
    <property type="entry name" value="CYCLIN_AtCycD-like_rpt2"/>
    <property type="match status" value="1"/>
</dbReference>
<evidence type="ECO:0000256" key="4">
    <source>
        <dbReference type="SAM" id="MobiDB-lite"/>
    </source>
</evidence>
<dbReference type="Pfam" id="PF00134">
    <property type="entry name" value="Cyclin_N"/>
    <property type="match status" value="1"/>
</dbReference>
<sequence>MGDAAASTLSAPATPTSILICREDGNDLFPDADDGGGAGADLAVARDDRLLAVDQDGDEYVAVLLSKETAAASAADAALAEEMEDWMKAARSGCVRWIIKVLPFARSFPNPTFAASIFSFRLGKKKISVFADARSLFHRCLQTTAMFRFGGKTAYVAVTYLDRFLAQRRVNRGQEWALQLLAVACLSLASKVEEHHAPRLSELCDMDGYEVDTESILRMELLVLGTLGWRMIAATPFPYISCFAARFRQDERRPIVLRAVECVFAAIKEMSSVEYQPSTIAVASILFARGGEANLDELKAILGSSWPQLDTGHVYSCYSAMVQEDKSTVVHSAEVASSSGVSVAGSSSPDASVGTNNAAGTAPPATPDNNNKRRRLRSPQRQ</sequence>
<dbReference type="SUPFAM" id="SSF47954">
    <property type="entry name" value="Cyclin-like"/>
    <property type="match status" value="1"/>
</dbReference>
<proteinExistence type="inferred from homology"/>
<dbReference type="GO" id="GO:0051301">
    <property type="term" value="P:cell division"/>
    <property type="evidence" value="ECO:0007669"/>
    <property type="project" value="UniProtKB-KW"/>
</dbReference>
<dbReference type="Gene3D" id="1.10.472.10">
    <property type="entry name" value="Cyclin-like"/>
    <property type="match status" value="1"/>
</dbReference>
<evidence type="ECO:0000313" key="6">
    <source>
        <dbReference type="EMBL" id="CAL4929674.1"/>
    </source>
</evidence>
<keyword evidence="1" id="KW-0132">Cell division</keyword>
<dbReference type="PANTHER" id="PTHR10177">
    <property type="entry name" value="CYCLINS"/>
    <property type="match status" value="1"/>
</dbReference>
<dbReference type="InterPro" id="IPR036915">
    <property type="entry name" value="Cyclin-like_sf"/>
</dbReference>
<keyword evidence="7" id="KW-1185">Reference proteome</keyword>
<evidence type="ECO:0000256" key="1">
    <source>
        <dbReference type="ARBA" id="ARBA00022618"/>
    </source>
</evidence>
<dbReference type="InterPro" id="IPR013763">
    <property type="entry name" value="Cyclin-like_dom"/>
</dbReference>
<keyword evidence="2" id="KW-0131">Cell cycle</keyword>
<evidence type="ECO:0000313" key="7">
    <source>
        <dbReference type="Proteomes" id="UP001497457"/>
    </source>
</evidence>